<keyword evidence="5" id="KW-0479">Metal-binding</keyword>
<name>A0AAU7JH37_9HYPH</name>
<organism evidence="6">
    <name type="scientific">Alsobacter sp. KACC 23698</name>
    <dbReference type="NCBI Taxonomy" id="3149229"/>
    <lineage>
        <taxon>Bacteria</taxon>
        <taxon>Pseudomonadati</taxon>
        <taxon>Pseudomonadota</taxon>
        <taxon>Alphaproteobacteria</taxon>
        <taxon>Hyphomicrobiales</taxon>
        <taxon>Alsobacteraceae</taxon>
        <taxon>Alsobacter</taxon>
    </lineage>
</organism>
<feature type="binding site" evidence="4">
    <location>
        <begin position="7"/>
        <end position="11"/>
    </location>
    <ligand>
        <name>ATP</name>
        <dbReference type="ChEBI" id="CHEBI:30616"/>
    </ligand>
</feature>
<dbReference type="InterPro" id="IPR002698">
    <property type="entry name" value="FTHF_cligase"/>
</dbReference>
<dbReference type="InterPro" id="IPR024185">
    <property type="entry name" value="FTHF_cligase-like_sf"/>
</dbReference>
<dbReference type="GO" id="GO:0005524">
    <property type="term" value="F:ATP binding"/>
    <property type="evidence" value="ECO:0007669"/>
    <property type="project" value="UniProtKB-KW"/>
</dbReference>
<comment type="catalytic activity">
    <reaction evidence="5">
        <text>(6S)-5-formyl-5,6,7,8-tetrahydrofolate + ATP = (6R)-5,10-methenyltetrahydrofolate + ADP + phosphate</text>
        <dbReference type="Rhea" id="RHEA:10488"/>
        <dbReference type="ChEBI" id="CHEBI:30616"/>
        <dbReference type="ChEBI" id="CHEBI:43474"/>
        <dbReference type="ChEBI" id="CHEBI:57455"/>
        <dbReference type="ChEBI" id="CHEBI:57457"/>
        <dbReference type="ChEBI" id="CHEBI:456216"/>
        <dbReference type="EC" id="6.3.3.2"/>
    </reaction>
</comment>
<dbReference type="Gene3D" id="3.40.50.10420">
    <property type="entry name" value="NagB/RpiA/CoA transferase-like"/>
    <property type="match status" value="1"/>
</dbReference>
<sequence length="199" mass="21655">MPSTPEKIAIRELALAARGRMSADDRRRAAADAGARVLDLLGALPGVVGLYVPIGDELHPRWLVEALASRGRQLALPCTPRWAAPMVFRRWAPGDRLARGRMDVPEPPREALVVDPDVVVVPPVAFDRRGFRIGYGGGFYDRTLPAMRARKPVAAIGIAFACQACPKVPDEPHDVPMDAVVTETEVIERRTPMAARANP</sequence>
<evidence type="ECO:0000256" key="2">
    <source>
        <dbReference type="ARBA" id="ARBA00022741"/>
    </source>
</evidence>
<dbReference type="GO" id="GO:0046872">
    <property type="term" value="F:metal ion binding"/>
    <property type="evidence" value="ECO:0007669"/>
    <property type="project" value="UniProtKB-KW"/>
</dbReference>
<feature type="binding site" evidence="4">
    <location>
        <begin position="132"/>
        <end position="140"/>
    </location>
    <ligand>
        <name>ATP</name>
        <dbReference type="ChEBI" id="CHEBI:30616"/>
    </ligand>
</feature>
<keyword evidence="6" id="KW-0436">Ligase</keyword>
<comment type="cofactor">
    <cofactor evidence="5">
        <name>Mg(2+)</name>
        <dbReference type="ChEBI" id="CHEBI:18420"/>
    </cofactor>
</comment>
<dbReference type="GO" id="GO:0030272">
    <property type="term" value="F:5-formyltetrahydrofolate cyclo-ligase activity"/>
    <property type="evidence" value="ECO:0007669"/>
    <property type="project" value="UniProtKB-EC"/>
</dbReference>
<protein>
    <recommendedName>
        <fullName evidence="5">5-formyltetrahydrofolate cyclo-ligase</fullName>
        <ecNumber evidence="5">6.3.3.2</ecNumber>
    </recommendedName>
</protein>
<evidence type="ECO:0000256" key="3">
    <source>
        <dbReference type="ARBA" id="ARBA00022840"/>
    </source>
</evidence>
<reference evidence="6" key="1">
    <citation type="submission" date="2024-05" db="EMBL/GenBank/DDBJ databases">
        <authorList>
            <person name="Kim S."/>
            <person name="Heo J."/>
            <person name="Choi H."/>
            <person name="Choi Y."/>
            <person name="Kwon S.-W."/>
            <person name="Kim Y."/>
        </authorList>
    </citation>
    <scope>NUCLEOTIDE SEQUENCE</scope>
    <source>
        <strain evidence="6">KACC 23698</strain>
    </source>
</reference>
<evidence type="ECO:0000256" key="4">
    <source>
        <dbReference type="PIRSR" id="PIRSR006806-1"/>
    </source>
</evidence>
<evidence type="ECO:0000313" key="6">
    <source>
        <dbReference type="EMBL" id="XBO39294.1"/>
    </source>
</evidence>
<dbReference type="SUPFAM" id="SSF100950">
    <property type="entry name" value="NagB/RpiA/CoA transferase-like"/>
    <property type="match status" value="1"/>
</dbReference>
<comment type="similarity">
    <text evidence="1 5">Belongs to the 5-formyltetrahydrofolate cyclo-ligase family.</text>
</comment>
<keyword evidence="5" id="KW-0460">Magnesium</keyword>
<dbReference type="Pfam" id="PF01812">
    <property type="entry name" value="5-FTHF_cyc-lig"/>
    <property type="match status" value="1"/>
</dbReference>
<feature type="binding site" evidence="4">
    <location>
        <position position="57"/>
    </location>
    <ligand>
        <name>substrate</name>
    </ligand>
</feature>
<dbReference type="PANTHER" id="PTHR23407">
    <property type="entry name" value="ATPASE INHIBITOR/5-FORMYLTETRAHYDROFOLATE CYCLO-LIGASE"/>
    <property type="match status" value="1"/>
</dbReference>
<dbReference type="GO" id="GO:0035999">
    <property type="term" value="P:tetrahydrofolate interconversion"/>
    <property type="evidence" value="ECO:0007669"/>
    <property type="project" value="TreeGrafter"/>
</dbReference>
<dbReference type="EC" id="6.3.3.2" evidence="5"/>
<feature type="binding site" evidence="4">
    <location>
        <position position="52"/>
    </location>
    <ligand>
        <name>substrate</name>
    </ligand>
</feature>
<accession>A0AAU7JH37</accession>
<dbReference type="PIRSF" id="PIRSF006806">
    <property type="entry name" value="FTHF_cligase"/>
    <property type="match status" value="1"/>
</dbReference>
<dbReference type="AlphaFoldDB" id="A0AAU7JH37"/>
<dbReference type="EMBL" id="CP157484">
    <property type="protein sequence ID" value="XBO39294.1"/>
    <property type="molecule type" value="Genomic_DNA"/>
</dbReference>
<dbReference type="PANTHER" id="PTHR23407:SF1">
    <property type="entry name" value="5-FORMYLTETRAHYDROFOLATE CYCLO-LIGASE"/>
    <property type="match status" value="1"/>
</dbReference>
<keyword evidence="3 4" id="KW-0067">ATP-binding</keyword>
<dbReference type="GO" id="GO:0009396">
    <property type="term" value="P:folic acid-containing compound biosynthetic process"/>
    <property type="evidence" value="ECO:0007669"/>
    <property type="project" value="TreeGrafter"/>
</dbReference>
<evidence type="ECO:0000256" key="1">
    <source>
        <dbReference type="ARBA" id="ARBA00010638"/>
    </source>
</evidence>
<evidence type="ECO:0000256" key="5">
    <source>
        <dbReference type="RuleBase" id="RU361279"/>
    </source>
</evidence>
<dbReference type="NCBIfam" id="TIGR02727">
    <property type="entry name" value="MTHFS_bact"/>
    <property type="match status" value="1"/>
</dbReference>
<keyword evidence="2 4" id="KW-0547">Nucleotide-binding</keyword>
<proteinExistence type="inferred from homology"/>
<gene>
    <name evidence="6" type="ORF">ABEG18_00450</name>
</gene>
<dbReference type="InterPro" id="IPR037171">
    <property type="entry name" value="NagB/RpiA_transferase-like"/>
</dbReference>